<dbReference type="AlphaFoldDB" id="A0ABD6CDV3"/>
<keyword evidence="1" id="KW-0812">Transmembrane</keyword>
<reference evidence="2 3" key="1">
    <citation type="journal article" date="2019" name="Int. J. Syst. Evol. Microbiol.">
        <title>The Global Catalogue of Microorganisms (GCM) 10K type strain sequencing project: providing services to taxonomists for standard genome sequencing and annotation.</title>
        <authorList>
            <consortium name="The Broad Institute Genomics Platform"/>
            <consortium name="The Broad Institute Genome Sequencing Center for Infectious Disease"/>
            <person name="Wu L."/>
            <person name="Ma J."/>
        </authorList>
    </citation>
    <scope>NUCLEOTIDE SEQUENCE [LARGE SCALE GENOMIC DNA]</scope>
    <source>
        <strain evidence="2 3">CGMCC 1.12125</strain>
    </source>
</reference>
<dbReference type="EMBL" id="JBHUDJ010000011">
    <property type="protein sequence ID" value="MFD1588380.1"/>
    <property type="molecule type" value="Genomic_DNA"/>
</dbReference>
<keyword evidence="1" id="KW-1133">Transmembrane helix</keyword>
<organism evidence="2 3">
    <name type="scientific">Halorientalis brevis</name>
    <dbReference type="NCBI Taxonomy" id="1126241"/>
    <lineage>
        <taxon>Archaea</taxon>
        <taxon>Methanobacteriati</taxon>
        <taxon>Methanobacteriota</taxon>
        <taxon>Stenosarchaea group</taxon>
        <taxon>Halobacteria</taxon>
        <taxon>Halobacteriales</taxon>
        <taxon>Haloarculaceae</taxon>
        <taxon>Halorientalis</taxon>
    </lineage>
</organism>
<dbReference type="Pfam" id="PF20389">
    <property type="entry name" value="DUF6684"/>
    <property type="match status" value="1"/>
</dbReference>
<sequence>MFGFDRETTLDLVVNAVPLVIILFFMIMFAVIQEWPFDAFLFVVSQGLLLVPFVLLALLTYVAGRVISRDQA</sequence>
<dbReference type="RefSeq" id="WP_247381421.1">
    <property type="nucleotide sequence ID" value="NZ_JALLGV010000010.1"/>
</dbReference>
<proteinExistence type="predicted"/>
<feature type="transmembrane region" description="Helical" evidence="1">
    <location>
        <begin position="12"/>
        <end position="33"/>
    </location>
</feature>
<keyword evidence="1" id="KW-0472">Membrane</keyword>
<evidence type="ECO:0000313" key="2">
    <source>
        <dbReference type="EMBL" id="MFD1588380.1"/>
    </source>
</evidence>
<evidence type="ECO:0000256" key="1">
    <source>
        <dbReference type="SAM" id="Phobius"/>
    </source>
</evidence>
<dbReference type="Proteomes" id="UP001597119">
    <property type="component" value="Unassembled WGS sequence"/>
</dbReference>
<comment type="caution">
    <text evidence="2">The sequence shown here is derived from an EMBL/GenBank/DDBJ whole genome shotgun (WGS) entry which is preliminary data.</text>
</comment>
<evidence type="ECO:0000313" key="3">
    <source>
        <dbReference type="Proteomes" id="UP001597119"/>
    </source>
</evidence>
<accession>A0ABD6CDV3</accession>
<keyword evidence="3" id="KW-1185">Reference proteome</keyword>
<protein>
    <submittedName>
        <fullName evidence="2">DUF6684 family protein</fullName>
    </submittedName>
</protein>
<name>A0ABD6CDV3_9EURY</name>
<dbReference type="InterPro" id="IPR046506">
    <property type="entry name" value="DUF6684"/>
</dbReference>
<feature type="transmembrane region" description="Helical" evidence="1">
    <location>
        <begin position="39"/>
        <end position="63"/>
    </location>
</feature>
<gene>
    <name evidence="2" type="ORF">ACFR9U_15465</name>
</gene>